<dbReference type="Proteomes" id="UP000199777">
    <property type="component" value="Unassembled WGS sequence"/>
</dbReference>
<evidence type="ECO:0000313" key="3">
    <source>
        <dbReference type="Proteomes" id="UP000199777"/>
    </source>
</evidence>
<reference evidence="2 3" key="1">
    <citation type="submission" date="2017-01" db="EMBL/GenBank/DDBJ databases">
        <authorList>
            <person name="Varghese N."/>
            <person name="Submissions S."/>
        </authorList>
    </citation>
    <scope>NUCLEOTIDE SEQUENCE [LARGE SCALE GENOMIC DNA]</scope>
    <source>
        <strain evidence="2 3">DSM 22782</strain>
    </source>
</reference>
<sequence>MKNELHDFIQVTTNEMGEEYKRIQKRAKEDPGTAGDQGEENWATLFREWLPNSFQVVTKGRILSSEGDASPQVDVIVLSPDYPQKLLDKKLYLAGGVIAAFECKNTLKKKDLEEAFSTAKKVKNLTESRNGTPYKELNSPIIYGVLAHSHVWNKDKSTPLENVEEAIDESTKRITSHPKEMIDVICISDLGCWNTTKITYMGPSINNWSEELERIYGYREATITSYIQHSKDSEHQKEYFSPIGTLIWSLFSKFGYEDKGIRRLANYLSSVDIEGSGVGTQHHWDFTKVFSEEVQQQIRSGKIRNPGNWDEWSLNFS</sequence>
<organism evidence="2 3">
    <name type="scientific">Salimicrobium salexigens</name>
    <dbReference type="NCBI Taxonomy" id="908941"/>
    <lineage>
        <taxon>Bacteria</taxon>
        <taxon>Bacillati</taxon>
        <taxon>Bacillota</taxon>
        <taxon>Bacilli</taxon>
        <taxon>Bacillales</taxon>
        <taxon>Bacillaceae</taxon>
        <taxon>Salimicrobium</taxon>
    </lineage>
</organism>
<name>A0ABY1KQT4_9BACI</name>
<dbReference type="RefSeq" id="WP_143541854.1">
    <property type="nucleotide sequence ID" value="NZ_FTOK01000002.1"/>
</dbReference>
<dbReference type="Pfam" id="PF20247">
    <property type="entry name" value="DUF6602"/>
    <property type="match status" value="1"/>
</dbReference>
<accession>A0ABY1KQT4</accession>
<gene>
    <name evidence="2" type="ORF">SAMN05421758_1024</name>
</gene>
<dbReference type="InterPro" id="IPR046537">
    <property type="entry name" value="DUF6602"/>
</dbReference>
<comment type="caution">
    <text evidence="2">The sequence shown here is derived from an EMBL/GenBank/DDBJ whole genome shotgun (WGS) entry which is preliminary data.</text>
</comment>
<proteinExistence type="predicted"/>
<keyword evidence="3" id="KW-1185">Reference proteome</keyword>
<evidence type="ECO:0000259" key="1">
    <source>
        <dbReference type="Pfam" id="PF20247"/>
    </source>
</evidence>
<evidence type="ECO:0000313" key="2">
    <source>
        <dbReference type="EMBL" id="SIS49221.1"/>
    </source>
</evidence>
<dbReference type="CDD" id="cd21173">
    <property type="entry name" value="NucC-like"/>
    <property type="match status" value="1"/>
</dbReference>
<feature type="domain" description="DUF6602" evidence="1">
    <location>
        <begin position="25"/>
        <end position="125"/>
    </location>
</feature>
<protein>
    <recommendedName>
        <fullName evidence="1">DUF6602 domain-containing protein</fullName>
    </recommendedName>
</protein>
<dbReference type="EMBL" id="FTOK01000002">
    <property type="protein sequence ID" value="SIS49221.1"/>
    <property type="molecule type" value="Genomic_DNA"/>
</dbReference>